<feature type="region of interest" description="Disordered" evidence="9">
    <location>
        <begin position="1"/>
        <end position="69"/>
    </location>
</feature>
<dbReference type="EMBL" id="MCGR01000011">
    <property type="protein sequence ID" value="ORY88337.1"/>
    <property type="molecule type" value="Genomic_DNA"/>
</dbReference>
<sequence length="716" mass="78309">MPSPPPKRVKKELKPLSSRPQFAISSFAPKLPSSSMPPPPVPSTSSKGKGKAKQVEVLDLTEDEVEEQDPEALWVDRFAPSTRDELGVHPKKVNDVAGWLDEAYNPRLSKYRRLLVMSGPSGAAKTATLKILADELDIDILEYRNGSNFTFASDDSRDSMVEQFTSFLARAGMAPALELGPDPSLPPPPSSSSSSSSAPLPPSTRSKRLILLEDLPNTSHYPTKLALRSALQQYLASPRVTCPLVVIVSEALARPGVGLDAESTSGEGRRGESVDARSVCGIDVLQAPGCREISFNPIAVTIMKKALTKILDRVYASKSSGGLLPTSARPAVGTLEIIIAHSNGDIRSALMSLQFLASNPELAAATGATLLGAGKETGKGKKRKSDGEVKGAASKAQVKKLLQYVTARESSLFIFHALGKVLYSKRWGESADDDKKDLDRQGIQQEQEIDRLPKHLRKEWTRKPSKVNPDVLFAEAPIDSDVFLSYMHHNYTAFTNDIDECLGIVEGMSTADGLMRLEGEDWLQRVSLTSQYSFNTAVRSTLLHLPSPVPRRKQVLRKSALWEKMRETRANEEGIEEMYRKKDGIALVPPFEFEAGEEDGGGWRGGGGSQRSRRSLTTELVPYVGVIRQKGTKGALSFFTELATFPPVPSSHYQATITGETLGEKDVDEDEDLAVVKEEPEDEEMAEAEAEVLKLEEEEEAVGELLWDPEDDIEDD</sequence>
<gene>
    <name evidence="10" type="ORF">BCR35DRAFT_277037</name>
</gene>
<keyword evidence="7" id="KW-0131">Cell cycle</keyword>
<feature type="coiled-coil region" evidence="8">
    <location>
        <begin position="678"/>
        <end position="705"/>
    </location>
</feature>
<name>A0A1Y2G0C8_9BASI</name>
<keyword evidence="5" id="KW-0067">ATP-binding</keyword>
<dbReference type="Proteomes" id="UP000193467">
    <property type="component" value="Unassembled WGS sequence"/>
</dbReference>
<keyword evidence="11" id="KW-1185">Reference proteome</keyword>
<dbReference type="GO" id="GO:0003682">
    <property type="term" value="F:chromatin binding"/>
    <property type="evidence" value="ECO:0007669"/>
    <property type="project" value="TreeGrafter"/>
</dbReference>
<organism evidence="10 11">
    <name type="scientific">Leucosporidium creatinivorum</name>
    <dbReference type="NCBI Taxonomy" id="106004"/>
    <lineage>
        <taxon>Eukaryota</taxon>
        <taxon>Fungi</taxon>
        <taxon>Dikarya</taxon>
        <taxon>Basidiomycota</taxon>
        <taxon>Pucciniomycotina</taxon>
        <taxon>Microbotryomycetes</taxon>
        <taxon>Leucosporidiales</taxon>
        <taxon>Leucosporidium</taxon>
    </lineage>
</organism>
<protein>
    <submittedName>
        <fullName evidence="10">Rad17 cell cycle checkpoint protein-domain-containing protein</fullName>
    </submittedName>
</protein>
<feature type="region of interest" description="Disordered" evidence="9">
    <location>
        <begin position="177"/>
        <end position="203"/>
    </location>
</feature>
<keyword evidence="8" id="KW-0175">Coiled coil</keyword>
<reference evidence="10 11" key="1">
    <citation type="submission" date="2016-07" db="EMBL/GenBank/DDBJ databases">
        <title>Pervasive Adenine N6-methylation of Active Genes in Fungi.</title>
        <authorList>
            <consortium name="DOE Joint Genome Institute"/>
            <person name="Mondo S.J."/>
            <person name="Dannebaum R.O."/>
            <person name="Kuo R.C."/>
            <person name="Labutti K."/>
            <person name="Haridas S."/>
            <person name="Kuo A."/>
            <person name="Salamov A."/>
            <person name="Ahrendt S.R."/>
            <person name="Lipzen A."/>
            <person name="Sullivan W."/>
            <person name="Andreopoulos W.B."/>
            <person name="Clum A."/>
            <person name="Lindquist E."/>
            <person name="Daum C."/>
            <person name="Ramamoorthy G.K."/>
            <person name="Gryganskyi A."/>
            <person name="Culley D."/>
            <person name="Magnuson J.K."/>
            <person name="James T.Y."/>
            <person name="O'Malley M.A."/>
            <person name="Stajich J.E."/>
            <person name="Spatafora J.W."/>
            <person name="Visel A."/>
            <person name="Grigoriev I.V."/>
        </authorList>
    </citation>
    <scope>NUCLEOTIDE SEQUENCE [LARGE SCALE GENOMIC DNA]</scope>
    <source>
        <strain evidence="10 11">62-1032</strain>
    </source>
</reference>
<dbReference type="PANTHER" id="PTHR12172">
    <property type="entry name" value="CELL CYCLE CHECKPOINT PROTEIN RAD17"/>
    <property type="match status" value="1"/>
</dbReference>
<evidence type="ECO:0000256" key="8">
    <source>
        <dbReference type="SAM" id="Coils"/>
    </source>
</evidence>
<dbReference type="SUPFAM" id="SSF52540">
    <property type="entry name" value="P-loop containing nucleoside triphosphate hydrolases"/>
    <property type="match status" value="1"/>
</dbReference>
<dbReference type="GO" id="GO:0033314">
    <property type="term" value="P:mitotic DNA replication checkpoint signaling"/>
    <property type="evidence" value="ECO:0007669"/>
    <property type="project" value="TreeGrafter"/>
</dbReference>
<comment type="similarity">
    <text evidence="2">Belongs to the rad17/RAD24 family.</text>
</comment>
<feature type="compositionally biased region" description="Acidic residues" evidence="9">
    <location>
        <begin position="59"/>
        <end position="69"/>
    </location>
</feature>
<keyword evidence="3" id="KW-0547">Nucleotide-binding</keyword>
<comment type="subcellular location">
    <subcellularLocation>
        <location evidence="1">Nucleus</location>
    </subcellularLocation>
</comment>
<dbReference type="OrthoDB" id="10265971at2759"/>
<proteinExistence type="inferred from homology"/>
<evidence type="ECO:0000256" key="7">
    <source>
        <dbReference type="ARBA" id="ARBA00023306"/>
    </source>
</evidence>
<comment type="caution">
    <text evidence="10">The sequence shown here is derived from an EMBL/GenBank/DDBJ whole genome shotgun (WGS) entry which is preliminary data.</text>
</comment>
<keyword evidence="6" id="KW-0539">Nucleus</keyword>
<dbReference type="AlphaFoldDB" id="A0A1Y2G0C8"/>
<dbReference type="PANTHER" id="PTHR12172:SF0">
    <property type="entry name" value="CELL CYCLE CHECKPOINT PROTEIN RAD17"/>
    <property type="match status" value="1"/>
</dbReference>
<dbReference type="InterPro" id="IPR027417">
    <property type="entry name" value="P-loop_NTPase"/>
</dbReference>
<dbReference type="GO" id="GO:0005634">
    <property type="term" value="C:nucleus"/>
    <property type="evidence" value="ECO:0007669"/>
    <property type="project" value="UniProtKB-SubCell"/>
</dbReference>
<dbReference type="GO" id="GO:0006281">
    <property type="term" value="P:DNA repair"/>
    <property type="evidence" value="ECO:0007669"/>
    <property type="project" value="InterPro"/>
</dbReference>
<evidence type="ECO:0000256" key="5">
    <source>
        <dbReference type="ARBA" id="ARBA00022840"/>
    </source>
</evidence>
<evidence type="ECO:0000313" key="11">
    <source>
        <dbReference type="Proteomes" id="UP000193467"/>
    </source>
</evidence>
<keyword evidence="4" id="KW-0227">DNA damage</keyword>
<evidence type="ECO:0000256" key="4">
    <source>
        <dbReference type="ARBA" id="ARBA00022763"/>
    </source>
</evidence>
<dbReference type="Pfam" id="PF03215">
    <property type="entry name" value="Rad17"/>
    <property type="match status" value="1"/>
</dbReference>
<dbReference type="GO" id="GO:0005524">
    <property type="term" value="F:ATP binding"/>
    <property type="evidence" value="ECO:0007669"/>
    <property type="project" value="UniProtKB-KW"/>
</dbReference>
<dbReference type="InterPro" id="IPR004582">
    <property type="entry name" value="Checkpoint_prot_Rad17_Rad24"/>
</dbReference>
<dbReference type="GO" id="GO:0003689">
    <property type="term" value="F:DNA clamp loader activity"/>
    <property type="evidence" value="ECO:0007669"/>
    <property type="project" value="TreeGrafter"/>
</dbReference>
<evidence type="ECO:0000256" key="1">
    <source>
        <dbReference type="ARBA" id="ARBA00004123"/>
    </source>
</evidence>
<dbReference type="STRING" id="106004.A0A1Y2G0C8"/>
<evidence type="ECO:0000256" key="3">
    <source>
        <dbReference type="ARBA" id="ARBA00022741"/>
    </source>
</evidence>
<dbReference type="Gene3D" id="3.40.50.300">
    <property type="entry name" value="P-loop containing nucleotide triphosphate hydrolases"/>
    <property type="match status" value="1"/>
</dbReference>
<dbReference type="GO" id="GO:0000077">
    <property type="term" value="P:DNA damage checkpoint signaling"/>
    <property type="evidence" value="ECO:0007669"/>
    <property type="project" value="TreeGrafter"/>
</dbReference>
<evidence type="ECO:0000313" key="10">
    <source>
        <dbReference type="EMBL" id="ORY88337.1"/>
    </source>
</evidence>
<dbReference type="FunCoup" id="A0A1Y2G0C8">
    <property type="interactions" value="456"/>
</dbReference>
<accession>A0A1Y2G0C8</accession>
<evidence type="ECO:0000256" key="6">
    <source>
        <dbReference type="ARBA" id="ARBA00023242"/>
    </source>
</evidence>
<dbReference type="InParanoid" id="A0A1Y2G0C8"/>
<evidence type="ECO:0000256" key="9">
    <source>
        <dbReference type="SAM" id="MobiDB-lite"/>
    </source>
</evidence>
<evidence type="ECO:0000256" key="2">
    <source>
        <dbReference type="ARBA" id="ARBA00006168"/>
    </source>
</evidence>